<dbReference type="GO" id="GO:0033539">
    <property type="term" value="P:fatty acid beta-oxidation using acyl-CoA dehydrogenase"/>
    <property type="evidence" value="ECO:0007669"/>
    <property type="project" value="TreeGrafter"/>
</dbReference>
<evidence type="ECO:0000256" key="5">
    <source>
        <dbReference type="ARBA" id="ARBA00022827"/>
    </source>
</evidence>
<dbReference type="InterPro" id="IPR009075">
    <property type="entry name" value="AcylCo_DH/oxidase_C"/>
</dbReference>
<dbReference type="PANTHER" id="PTHR48083:SF13">
    <property type="entry name" value="ACYL-COA DEHYDROGENASE FAMILY MEMBER 11"/>
    <property type="match status" value="1"/>
</dbReference>
<dbReference type="Pfam" id="PF02771">
    <property type="entry name" value="Acyl-CoA_dh_N"/>
    <property type="match status" value="1"/>
</dbReference>
<dbReference type="GO" id="GO:0003995">
    <property type="term" value="F:acyl-CoA dehydrogenase activity"/>
    <property type="evidence" value="ECO:0007669"/>
    <property type="project" value="TreeGrafter"/>
</dbReference>
<dbReference type="Gene3D" id="1.20.140.10">
    <property type="entry name" value="Butyryl-CoA Dehydrogenase, subunit A, domain 3"/>
    <property type="match status" value="1"/>
</dbReference>
<reference evidence="12" key="1">
    <citation type="submission" date="2022-10" db="EMBL/GenBank/DDBJ databases">
        <title>WGS of marine actinomycetes from Thailand.</title>
        <authorList>
            <person name="Thawai C."/>
        </authorList>
    </citation>
    <scope>NUCLEOTIDE SEQUENCE</scope>
    <source>
        <strain evidence="12">SW21</strain>
    </source>
</reference>
<evidence type="ECO:0000256" key="2">
    <source>
        <dbReference type="ARBA" id="ARBA00009347"/>
    </source>
</evidence>
<proteinExistence type="inferred from homology"/>
<gene>
    <name evidence="12" type="ORF">OSB52_12350</name>
</gene>
<keyword evidence="4 8" id="KW-0285">Flavoprotein</keyword>
<dbReference type="Gene3D" id="1.10.540.10">
    <property type="entry name" value="Acyl-CoA dehydrogenase/oxidase, N-terminal domain"/>
    <property type="match status" value="1"/>
</dbReference>
<dbReference type="InterPro" id="IPR036250">
    <property type="entry name" value="AcylCo_DH-like_C"/>
</dbReference>
<keyword evidence="13" id="KW-1185">Reference proteome</keyword>
<dbReference type="SUPFAM" id="SSF56645">
    <property type="entry name" value="Acyl-CoA dehydrogenase NM domain-like"/>
    <property type="match status" value="1"/>
</dbReference>
<evidence type="ECO:0000256" key="6">
    <source>
        <dbReference type="ARBA" id="ARBA00023002"/>
    </source>
</evidence>
<dbReference type="Pfam" id="PF00441">
    <property type="entry name" value="Acyl-CoA_dh_1"/>
    <property type="match status" value="1"/>
</dbReference>
<sequence length="422" mass="46268">MDLFTPSERAEKYRAQLLEFMDAHIYPNEAVYAQQMAESDNPHGTPEILLELKQKAKDAGLWNLFHPHPEWGPGLTNLEYAPLAEIMGHVGFASEVFNCNAPDTGNIEVLTLFGTDEHKERYLKPLLDGEIASAFAMTEPDVASSDATNVEMSMVRDGDEYVLNGRKWFASNVMRPDCKVLIVMGKTDPSAATHRQQSMMVVPTDAPGLTIVRNLPVFGYVDREGHGELTFDNVRVPATDVLKGEGEGFAISQARLGPGRIHHCMRTIGVAERALEAMCARASQRVTFGKPIAERANIQDWIAEARIDIEMVRLLTLKAAYMMDTVGNKAAATEIAAIKVAAPNIALKIIDRAIQVHGGGGVTDDFPLAMAYAHIRTLRLADGPDEVHKRAIARRELRPYRDAAAAAKETVAGVSDQALVSR</sequence>
<evidence type="ECO:0000259" key="11">
    <source>
        <dbReference type="Pfam" id="PF02771"/>
    </source>
</evidence>
<dbReference type="AlphaFoldDB" id="A0A9X3D4K8"/>
<feature type="domain" description="Acyl-CoA oxidase/dehydrogenase middle" evidence="10">
    <location>
        <begin position="134"/>
        <end position="234"/>
    </location>
</feature>
<dbReference type="InterPro" id="IPR013786">
    <property type="entry name" value="AcylCoA_DH/ox_N"/>
</dbReference>
<dbReference type="Pfam" id="PF02770">
    <property type="entry name" value="Acyl-CoA_dh_M"/>
    <property type="match status" value="1"/>
</dbReference>
<dbReference type="InterPro" id="IPR037069">
    <property type="entry name" value="AcylCoA_DH/ox_N_sf"/>
</dbReference>
<comment type="similarity">
    <text evidence="2 8">Belongs to the acyl-CoA dehydrogenase family.</text>
</comment>
<dbReference type="FunFam" id="2.40.110.10:FF:000002">
    <property type="entry name" value="Acyl-CoA dehydrogenase fadE12"/>
    <property type="match status" value="1"/>
</dbReference>
<evidence type="ECO:0000313" key="13">
    <source>
        <dbReference type="Proteomes" id="UP001143347"/>
    </source>
</evidence>
<dbReference type="InterPro" id="IPR046373">
    <property type="entry name" value="Acyl-CoA_Oxase/DH_mid-dom_sf"/>
</dbReference>
<feature type="domain" description="Acyl-CoA dehydrogenase/oxidase N-terminal" evidence="11">
    <location>
        <begin position="8"/>
        <end position="130"/>
    </location>
</feature>
<evidence type="ECO:0000256" key="3">
    <source>
        <dbReference type="ARBA" id="ARBA00011738"/>
    </source>
</evidence>
<evidence type="ECO:0000259" key="9">
    <source>
        <dbReference type="Pfam" id="PF00441"/>
    </source>
</evidence>
<evidence type="ECO:0000259" key="10">
    <source>
        <dbReference type="Pfam" id="PF02770"/>
    </source>
</evidence>
<comment type="catalytic activity">
    <reaction evidence="7">
        <text>a 2,3-saturated acyl-CoA + A = a 2,3-dehydroacyl-CoA + AH2</text>
        <dbReference type="Rhea" id="RHEA:48608"/>
        <dbReference type="ChEBI" id="CHEBI:13193"/>
        <dbReference type="ChEBI" id="CHEBI:17499"/>
        <dbReference type="ChEBI" id="CHEBI:60015"/>
        <dbReference type="ChEBI" id="CHEBI:65111"/>
    </reaction>
</comment>
<keyword evidence="5 8" id="KW-0274">FAD</keyword>
<dbReference type="InterPro" id="IPR050741">
    <property type="entry name" value="Acyl-CoA_dehydrogenase"/>
</dbReference>
<protein>
    <submittedName>
        <fullName evidence="12">Acyl-CoA dehydrogenase family protein</fullName>
    </submittedName>
</protein>
<evidence type="ECO:0000256" key="1">
    <source>
        <dbReference type="ARBA" id="ARBA00001974"/>
    </source>
</evidence>
<evidence type="ECO:0000256" key="7">
    <source>
        <dbReference type="ARBA" id="ARBA00052546"/>
    </source>
</evidence>
<organism evidence="12 13">
    <name type="scientific">Gordonia aquimaris</name>
    <dbReference type="NCBI Taxonomy" id="2984863"/>
    <lineage>
        <taxon>Bacteria</taxon>
        <taxon>Bacillati</taxon>
        <taxon>Actinomycetota</taxon>
        <taxon>Actinomycetes</taxon>
        <taxon>Mycobacteriales</taxon>
        <taxon>Gordoniaceae</taxon>
        <taxon>Gordonia</taxon>
    </lineage>
</organism>
<dbReference type="PANTHER" id="PTHR48083">
    <property type="entry name" value="MEDIUM-CHAIN SPECIFIC ACYL-COA DEHYDROGENASE, MITOCHONDRIAL-RELATED"/>
    <property type="match status" value="1"/>
</dbReference>
<dbReference type="Gene3D" id="2.40.110.10">
    <property type="entry name" value="Butyryl-CoA Dehydrogenase, subunit A, domain 2"/>
    <property type="match status" value="1"/>
</dbReference>
<dbReference type="EMBL" id="JAPKFM010000011">
    <property type="protein sequence ID" value="MCX2964880.1"/>
    <property type="molecule type" value="Genomic_DNA"/>
</dbReference>
<name>A0A9X3D4K8_9ACTN</name>
<dbReference type="GO" id="GO:0050660">
    <property type="term" value="F:flavin adenine dinucleotide binding"/>
    <property type="evidence" value="ECO:0007669"/>
    <property type="project" value="InterPro"/>
</dbReference>
<keyword evidence="6 8" id="KW-0560">Oxidoreductase</keyword>
<dbReference type="InterPro" id="IPR006091">
    <property type="entry name" value="Acyl-CoA_Oxase/DH_mid-dom"/>
</dbReference>
<feature type="domain" description="Acyl-CoA dehydrogenase/oxidase C-terminal" evidence="9">
    <location>
        <begin position="246"/>
        <end position="395"/>
    </location>
</feature>
<dbReference type="Proteomes" id="UP001143347">
    <property type="component" value="Unassembled WGS sequence"/>
</dbReference>
<comment type="cofactor">
    <cofactor evidence="1 8">
        <name>FAD</name>
        <dbReference type="ChEBI" id="CHEBI:57692"/>
    </cofactor>
</comment>
<dbReference type="GO" id="GO:0005737">
    <property type="term" value="C:cytoplasm"/>
    <property type="evidence" value="ECO:0007669"/>
    <property type="project" value="TreeGrafter"/>
</dbReference>
<comment type="subunit">
    <text evidence="3">Homodimer.</text>
</comment>
<evidence type="ECO:0000313" key="12">
    <source>
        <dbReference type="EMBL" id="MCX2964880.1"/>
    </source>
</evidence>
<dbReference type="RefSeq" id="WP_266061927.1">
    <property type="nucleotide sequence ID" value="NZ_JAPKFM010000011.1"/>
</dbReference>
<dbReference type="SUPFAM" id="SSF47203">
    <property type="entry name" value="Acyl-CoA dehydrogenase C-terminal domain-like"/>
    <property type="match status" value="1"/>
</dbReference>
<evidence type="ECO:0000256" key="8">
    <source>
        <dbReference type="RuleBase" id="RU362125"/>
    </source>
</evidence>
<dbReference type="InterPro" id="IPR009100">
    <property type="entry name" value="AcylCoA_DH/oxidase_NM_dom_sf"/>
</dbReference>
<accession>A0A9X3D4K8</accession>
<evidence type="ECO:0000256" key="4">
    <source>
        <dbReference type="ARBA" id="ARBA00022630"/>
    </source>
</evidence>
<comment type="caution">
    <text evidence="12">The sequence shown here is derived from an EMBL/GenBank/DDBJ whole genome shotgun (WGS) entry which is preliminary data.</text>
</comment>